<gene>
    <name evidence="2" type="ORF">BAN20980_00403</name>
    <name evidence="1" type="ORF">JQK92_11665</name>
</gene>
<dbReference type="AlphaFoldDB" id="A0A6P2G3I4"/>
<evidence type="ECO:0000313" key="3">
    <source>
        <dbReference type="Proteomes" id="UP000494201"/>
    </source>
</evidence>
<accession>A0A6P2G3I4</accession>
<reference evidence="2 3" key="1">
    <citation type="submission" date="2019-09" db="EMBL/GenBank/DDBJ databases">
        <authorList>
            <person name="Depoorter E."/>
        </authorList>
    </citation>
    <scope>NUCLEOTIDE SEQUENCE [LARGE SCALE GENOMIC DNA]</scope>
    <source>
        <strain evidence="2">LMG 20980</strain>
    </source>
</reference>
<protein>
    <recommendedName>
        <fullName evidence="5">PIN domain-containing protein</fullName>
    </recommendedName>
</protein>
<evidence type="ECO:0000313" key="1">
    <source>
        <dbReference type="EMBL" id="MBM2767081.1"/>
    </source>
</evidence>
<evidence type="ECO:0008006" key="5">
    <source>
        <dbReference type="Google" id="ProtNLM"/>
    </source>
</evidence>
<proteinExistence type="predicted"/>
<evidence type="ECO:0000313" key="2">
    <source>
        <dbReference type="EMBL" id="VVU47711.1"/>
    </source>
</evidence>
<keyword evidence="4" id="KW-1185">Reference proteome</keyword>
<dbReference type="Proteomes" id="UP000755577">
    <property type="component" value="Unassembled WGS sequence"/>
</dbReference>
<sequence length="294" mass="33431">MGVIYLDHNFVSDIAGHTRVADADAERGRATETVRAGEHRFAVSVWNMYETARAGRKETKDGCIEFITGVRPLYCANPRLVQVQEVVRYAADRYNDHPYRVEEVSPFFDTPAQMWATFASPHNPATPFVGESFRDGVEMLTHSDLRRHLDAALDDGPVAAAVGRQAFVEGVLERDEQLIDQQWLMELLPERNQADNAWIDQRRRVALVDFLLAHIDDAYLRCPAFHAEEQTYRHRVASQRRLRRSDGIDVQFGVLAVAYCDVIVTSDRAFREMLIAVAARIDSQCRVLSRLAEI</sequence>
<dbReference type="Proteomes" id="UP000494201">
    <property type="component" value="Unassembled WGS sequence"/>
</dbReference>
<evidence type="ECO:0000313" key="4">
    <source>
        <dbReference type="Proteomes" id="UP000755577"/>
    </source>
</evidence>
<reference evidence="1 4" key="2">
    <citation type="submission" date="2021-02" db="EMBL/GenBank/DDBJ databases">
        <title>Draft genome of the type strains Burkholderia anthina DSM16086.</title>
        <authorList>
            <person name="Hertel R."/>
            <person name="Meissner J."/>
            <person name="Poehlein A."/>
            <person name="Daniel R."/>
            <person name="Commichau F.M."/>
        </authorList>
    </citation>
    <scope>NUCLEOTIDE SEQUENCE [LARGE SCALE GENOMIC DNA]</scope>
    <source>
        <strain evidence="1 4">DSM 16086</strain>
    </source>
</reference>
<dbReference type="EMBL" id="CABVLY010000001">
    <property type="protein sequence ID" value="VVU47711.1"/>
    <property type="molecule type" value="Genomic_DNA"/>
</dbReference>
<organism evidence="2 3">
    <name type="scientific">Burkholderia anthina</name>
    <dbReference type="NCBI Taxonomy" id="179879"/>
    <lineage>
        <taxon>Bacteria</taxon>
        <taxon>Pseudomonadati</taxon>
        <taxon>Pseudomonadota</taxon>
        <taxon>Betaproteobacteria</taxon>
        <taxon>Burkholderiales</taxon>
        <taxon>Burkholderiaceae</taxon>
        <taxon>Burkholderia</taxon>
        <taxon>Burkholderia cepacia complex</taxon>
    </lineage>
</organism>
<dbReference type="EMBL" id="JAFCIQ010000006">
    <property type="protein sequence ID" value="MBM2767081.1"/>
    <property type="molecule type" value="Genomic_DNA"/>
</dbReference>
<name>A0A6P2G3I4_9BURK</name>